<accession>A0ABM6JSB6</accession>
<keyword evidence="2" id="KW-1185">Reference proteome</keyword>
<dbReference type="Proteomes" id="UP000192486">
    <property type="component" value="Chromosome"/>
</dbReference>
<proteinExistence type="predicted"/>
<dbReference type="EMBL" id="CP015108">
    <property type="protein sequence ID" value="ARF12923.1"/>
    <property type="molecule type" value="Genomic_DNA"/>
</dbReference>
<protein>
    <submittedName>
        <fullName evidence="1">Uncharacterized protein</fullName>
    </submittedName>
</protein>
<name>A0ABM6JSB6_SPOUR</name>
<gene>
    <name evidence="1" type="ORF">SporoS204_01270</name>
</gene>
<organism evidence="1 2">
    <name type="scientific">Sporosarcina ureae</name>
    <dbReference type="NCBI Taxonomy" id="1571"/>
    <lineage>
        <taxon>Bacteria</taxon>
        <taxon>Bacillati</taxon>
        <taxon>Bacillota</taxon>
        <taxon>Bacilli</taxon>
        <taxon>Bacillales</taxon>
        <taxon>Caryophanaceae</taxon>
        <taxon>Sporosarcina</taxon>
    </lineage>
</organism>
<reference evidence="1 2" key="1">
    <citation type="submission" date="2016-04" db="EMBL/GenBank/DDBJ databases">
        <title>Comparative Genomics and Epigenetics of Sporosarcina ureae.</title>
        <authorList>
            <person name="Oliver A.S."/>
            <person name="Cooper K.K."/>
        </authorList>
    </citation>
    <scope>NUCLEOTIDE SEQUENCE [LARGE SCALE GENOMIC DNA]</scope>
    <source>
        <strain evidence="1 2">S204</strain>
    </source>
</reference>
<evidence type="ECO:0000313" key="1">
    <source>
        <dbReference type="EMBL" id="ARF12923.1"/>
    </source>
</evidence>
<sequence length="156" mass="18430">METEVLYFKKLEGTVLAIDYIEWAFTMLHNRMSTPSLNILASLTEPLNIFEVEDYFNRALYELDITEPSYEDSAKYYVRYLLRQIVDDPRLAIENAYKVYTIARDHFLDEEQDRWYEISELIDDVLYGDNSKNITQASLNQSIVRLSNQQLDNSSF</sequence>
<evidence type="ECO:0000313" key="2">
    <source>
        <dbReference type="Proteomes" id="UP000192486"/>
    </source>
</evidence>